<feature type="domain" description="EfeO-type cupredoxin-like" evidence="6">
    <location>
        <begin position="46"/>
        <end position="135"/>
    </location>
</feature>
<dbReference type="InterPro" id="IPR008972">
    <property type="entry name" value="Cupredoxin"/>
</dbReference>
<dbReference type="InterPro" id="IPR050894">
    <property type="entry name" value="EfeM/EfeO_iron_uptake"/>
</dbReference>
<feature type="signal peptide" evidence="4">
    <location>
        <begin position="1"/>
        <end position="29"/>
    </location>
</feature>
<evidence type="ECO:0000259" key="6">
    <source>
        <dbReference type="Pfam" id="PF13473"/>
    </source>
</evidence>
<gene>
    <name evidence="7" type="ORF">FM110_04750</name>
</gene>
<dbReference type="GO" id="GO:0042597">
    <property type="term" value="C:periplasmic space"/>
    <property type="evidence" value="ECO:0007669"/>
    <property type="project" value="UniProtKB-SubCell"/>
</dbReference>
<dbReference type="AlphaFoldDB" id="A0A1X6WXF6"/>
<dbReference type="Gene3D" id="1.20.1420.20">
    <property type="entry name" value="M75 peptidase, HXXE motif"/>
    <property type="match status" value="1"/>
</dbReference>
<comment type="similarity">
    <text evidence="2">Belongs to the EfeM/EfeO family.</text>
</comment>
<dbReference type="PROSITE" id="PS51318">
    <property type="entry name" value="TAT"/>
    <property type="match status" value="1"/>
</dbReference>
<dbReference type="Pfam" id="PF09375">
    <property type="entry name" value="Peptidase_M75"/>
    <property type="match status" value="1"/>
</dbReference>
<evidence type="ECO:0000256" key="4">
    <source>
        <dbReference type="SAM" id="SignalP"/>
    </source>
</evidence>
<keyword evidence="8" id="KW-1185">Reference proteome</keyword>
<dbReference type="InterPro" id="IPR038352">
    <property type="entry name" value="Imelysin_sf"/>
</dbReference>
<dbReference type="InterPro" id="IPR006311">
    <property type="entry name" value="TAT_signal"/>
</dbReference>
<proteinExistence type="inferred from homology"/>
<sequence>MSASVSLTPATRRSVLRLGALSTAVLASAGLTACTDNPSAAAGASDGGGGASADGPITVTITDDGCELSSTEFPAGQVTFAVTNTGSAPNEFEILADDKLRIITEKENIGPGTSVDVTTALPEGEYYAACKPNMVGELKGVTKLTVTQGEGAAVDEDTAKLEADAITNYTAYIKDQVGQQVTATREFTDAYIGGNAEQAKALFPQARRFYERIEPTAEAFGIEEAGDLDGALDLRIQDLAADAGKSVTDPEVLAEWTGWHRIEADLFSADEAFRFPDDASRQKTAEQLNTDTQKLYDLVYGKIEGAGGKFEVTLADVVQGAAGLMNEVATGKIVGEEDTFSHTDLDDFQANVEGSKVAWGNVMELVKAKDADLVETIEKQFGDVQAELDKHKDGTTPDGDPKFVDYSTIAAVQKDAGEAPGDADYTDAQRALSTAVNALAESLSEIAGLILH</sequence>
<dbReference type="Proteomes" id="UP000195981">
    <property type="component" value="Unassembled WGS sequence"/>
</dbReference>
<comment type="subcellular location">
    <subcellularLocation>
        <location evidence="1">Periplasm</location>
    </subcellularLocation>
</comment>
<dbReference type="InterPro" id="IPR028096">
    <property type="entry name" value="EfeO_Cupredoxin"/>
</dbReference>
<evidence type="ECO:0000313" key="8">
    <source>
        <dbReference type="Proteomes" id="UP000195981"/>
    </source>
</evidence>
<dbReference type="InterPro" id="IPR053377">
    <property type="entry name" value="Iron_uptake_EfeM/EfeO"/>
</dbReference>
<evidence type="ECO:0000256" key="2">
    <source>
        <dbReference type="ARBA" id="ARBA00005989"/>
    </source>
</evidence>
<keyword evidence="3 4" id="KW-0732">Signal</keyword>
<dbReference type="NCBIfam" id="NF041757">
    <property type="entry name" value="EfeO"/>
    <property type="match status" value="1"/>
</dbReference>
<dbReference type="CDD" id="cd14656">
    <property type="entry name" value="Imelysin-like_EfeO"/>
    <property type="match status" value="1"/>
</dbReference>
<protein>
    <submittedName>
        <fullName evidence="7">Ferrous iron transport periplasmic protein EfeO, contains peptidase-M75 domain and (Frequently) cupredoxin-like domain</fullName>
    </submittedName>
</protein>
<dbReference type="RefSeq" id="WP_200810169.1">
    <property type="nucleotide sequence ID" value="NZ_FWFG01000048.1"/>
</dbReference>
<dbReference type="InterPro" id="IPR018976">
    <property type="entry name" value="Imelysin-like"/>
</dbReference>
<evidence type="ECO:0000256" key="1">
    <source>
        <dbReference type="ARBA" id="ARBA00004418"/>
    </source>
</evidence>
<dbReference type="InterPro" id="IPR034981">
    <property type="entry name" value="Imelysin-like_EfeO/Algp7"/>
</dbReference>
<feature type="domain" description="Imelysin-like" evidence="5">
    <location>
        <begin position="165"/>
        <end position="423"/>
    </location>
</feature>
<accession>A0A1X6WXF6</accession>
<name>A0A1X6WXF6_9MICO</name>
<organism evidence="7 8">
    <name type="scientific">Brachybacterium nesterenkovii</name>
    <dbReference type="NCBI Taxonomy" id="47847"/>
    <lineage>
        <taxon>Bacteria</taxon>
        <taxon>Bacillati</taxon>
        <taxon>Actinomycetota</taxon>
        <taxon>Actinomycetes</taxon>
        <taxon>Micrococcales</taxon>
        <taxon>Dermabacteraceae</taxon>
        <taxon>Brachybacterium</taxon>
    </lineage>
</organism>
<dbReference type="EMBL" id="FWFG01000048">
    <property type="protein sequence ID" value="SLM90339.1"/>
    <property type="molecule type" value="Genomic_DNA"/>
</dbReference>
<dbReference type="Pfam" id="PF13473">
    <property type="entry name" value="Cupredoxin_1"/>
    <property type="match status" value="1"/>
</dbReference>
<evidence type="ECO:0000259" key="5">
    <source>
        <dbReference type="Pfam" id="PF09375"/>
    </source>
</evidence>
<feature type="chain" id="PRO_5038502044" evidence="4">
    <location>
        <begin position="30"/>
        <end position="452"/>
    </location>
</feature>
<reference evidence="7 8" key="1">
    <citation type="submission" date="2017-02" db="EMBL/GenBank/DDBJ databases">
        <authorList>
            <person name="Peterson S.W."/>
        </authorList>
    </citation>
    <scope>NUCLEOTIDE SEQUENCE [LARGE SCALE GENOMIC DNA]</scope>
    <source>
        <strain evidence="7 8">CIP104813</strain>
    </source>
</reference>
<evidence type="ECO:0000313" key="7">
    <source>
        <dbReference type="EMBL" id="SLM90339.1"/>
    </source>
</evidence>
<evidence type="ECO:0000256" key="3">
    <source>
        <dbReference type="ARBA" id="ARBA00022729"/>
    </source>
</evidence>
<dbReference type="Gene3D" id="2.60.40.420">
    <property type="entry name" value="Cupredoxins - blue copper proteins"/>
    <property type="match status" value="1"/>
</dbReference>
<dbReference type="PANTHER" id="PTHR39192">
    <property type="entry name" value="IRON UPTAKE SYSTEM COMPONENT EFEO"/>
    <property type="match status" value="1"/>
</dbReference>
<dbReference type="PANTHER" id="PTHR39192:SF1">
    <property type="entry name" value="IRON UPTAKE SYSTEM COMPONENT EFEO"/>
    <property type="match status" value="1"/>
</dbReference>